<dbReference type="InterPro" id="IPR046348">
    <property type="entry name" value="SIS_dom_sf"/>
</dbReference>
<protein>
    <submittedName>
        <fullName evidence="2">Phosphoheptose isomerase</fullName>
    </submittedName>
</protein>
<dbReference type="PANTHER" id="PTHR30390:SF6">
    <property type="entry name" value="DNAA INITIATOR-ASSOCIATING PROTEIN DIAA"/>
    <property type="match status" value="1"/>
</dbReference>
<dbReference type="GO" id="GO:1901135">
    <property type="term" value="P:carbohydrate derivative metabolic process"/>
    <property type="evidence" value="ECO:0007669"/>
    <property type="project" value="InterPro"/>
</dbReference>
<feature type="domain" description="SIS" evidence="1">
    <location>
        <begin position="35"/>
        <end position="197"/>
    </location>
</feature>
<keyword evidence="2" id="KW-0413">Isomerase</keyword>
<dbReference type="InterPro" id="IPR035461">
    <property type="entry name" value="GmhA/DiaA"/>
</dbReference>
<dbReference type="PROSITE" id="PS51464">
    <property type="entry name" value="SIS"/>
    <property type="match status" value="1"/>
</dbReference>
<evidence type="ECO:0000259" key="1">
    <source>
        <dbReference type="PROSITE" id="PS51464"/>
    </source>
</evidence>
<organism evidence="2 3">
    <name type="scientific">Tepidicella xavieri</name>
    <dbReference type="NCBI Taxonomy" id="360241"/>
    <lineage>
        <taxon>Bacteria</taxon>
        <taxon>Pseudomonadati</taxon>
        <taxon>Pseudomonadota</taxon>
        <taxon>Betaproteobacteria</taxon>
        <taxon>Burkholderiales</taxon>
        <taxon>Tepidicella</taxon>
    </lineage>
</organism>
<evidence type="ECO:0000313" key="2">
    <source>
        <dbReference type="EMBL" id="TDQ41285.1"/>
    </source>
</evidence>
<gene>
    <name evidence="2" type="ORF">DFR43_11322</name>
</gene>
<proteinExistence type="predicted"/>
<dbReference type="EMBL" id="SNYL01000013">
    <property type="protein sequence ID" value="TDQ41285.1"/>
    <property type="molecule type" value="Genomic_DNA"/>
</dbReference>
<dbReference type="CDD" id="cd05006">
    <property type="entry name" value="SIS_GmhA"/>
    <property type="match status" value="1"/>
</dbReference>
<dbReference type="Proteomes" id="UP000295510">
    <property type="component" value="Unassembled WGS sequence"/>
</dbReference>
<accession>A0A4R6U9D4</accession>
<evidence type="ECO:0000313" key="3">
    <source>
        <dbReference type="Proteomes" id="UP000295510"/>
    </source>
</evidence>
<dbReference type="Gene3D" id="3.40.50.10490">
    <property type="entry name" value="Glucose-6-phosphate isomerase like protein, domain 1"/>
    <property type="match status" value="1"/>
</dbReference>
<dbReference type="AlphaFoldDB" id="A0A4R6U9D4"/>
<dbReference type="SUPFAM" id="SSF53697">
    <property type="entry name" value="SIS domain"/>
    <property type="match status" value="1"/>
</dbReference>
<dbReference type="GO" id="GO:0016853">
    <property type="term" value="F:isomerase activity"/>
    <property type="evidence" value="ECO:0007669"/>
    <property type="project" value="UniProtKB-KW"/>
</dbReference>
<comment type="caution">
    <text evidence="2">The sequence shown here is derived from an EMBL/GenBank/DDBJ whole genome shotgun (WGS) entry which is preliminary data.</text>
</comment>
<dbReference type="InterPro" id="IPR050099">
    <property type="entry name" value="SIS_GmhA/DiaA_subfam"/>
</dbReference>
<dbReference type="InterPro" id="IPR001347">
    <property type="entry name" value="SIS_dom"/>
</dbReference>
<dbReference type="PANTHER" id="PTHR30390">
    <property type="entry name" value="SEDOHEPTULOSE 7-PHOSPHATE ISOMERASE / DNAA INITIATOR-ASSOCIATING FACTOR FOR REPLICATION INITIATION"/>
    <property type="match status" value="1"/>
</dbReference>
<name>A0A4R6U9D4_9BURK</name>
<keyword evidence="3" id="KW-1185">Reference proteome</keyword>
<dbReference type="OrthoDB" id="9810929at2"/>
<sequence>MLLQRIQQHFIDSADLKYQCAQSVAPQVEAAVGALLAALTGGGKVLACGNGASAGLAQALVASLVGRFERDRPELAAFALGSNAAVVTGLYNTFEARAVFGRQVRALGLPGDVLLVVTTQPQSPDVLGAVEAAHDRDMVVVALCGAKPGQLGPMLKDTDVLISVPSERLSRVHELHQLVLHCLCDGLDVQLLGDDSETEMDE</sequence>
<reference evidence="2 3" key="1">
    <citation type="submission" date="2019-03" db="EMBL/GenBank/DDBJ databases">
        <title>Genomic Encyclopedia of Type Strains, Phase IV (KMG-IV): sequencing the most valuable type-strain genomes for metagenomic binning, comparative biology and taxonomic classification.</title>
        <authorList>
            <person name="Goeker M."/>
        </authorList>
    </citation>
    <scope>NUCLEOTIDE SEQUENCE [LARGE SCALE GENOMIC DNA]</scope>
    <source>
        <strain evidence="2 3">DSM 19605</strain>
    </source>
</reference>
<dbReference type="RefSeq" id="WP_133598475.1">
    <property type="nucleotide sequence ID" value="NZ_SNYL01000013.1"/>
</dbReference>
<dbReference type="GO" id="GO:0097367">
    <property type="term" value="F:carbohydrate derivative binding"/>
    <property type="evidence" value="ECO:0007669"/>
    <property type="project" value="InterPro"/>
</dbReference>
<dbReference type="Pfam" id="PF13580">
    <property type="entry name" value="SIS_2"/>
    <property type="match status" value="1"/>
</dbReference>